<dbReference type="EMBL" id="FMXO01000009">
    <property type="protein sequence ID" value="SDB36682.1"/>
    <property type="molecule type" value="Genomic_DNA"/>
</dbReference>
<dbReference type="AlphaFoldDB" id="A0A1G6CV37"/>
<organism evidence="3 4">
    <name type="scientific">Desulfonatronum thiosulfatophilum</name>
    <dbReference type="NCBI Taxonomy" id="617002"/>
    <lineage>
        <taxon>Bacteria</taxon>
        <taxon>Pseudomonadati</taxon>
        <taxon>Thermodesulfobacteriota</taxon>
        <taxon>Desulfovibrionia</taxon>
        <taxon>Desulfovibrionales</taxon>
        <taxon>Desulfonatronaceae</taxon>
        <taxon>Desulfonatronum</taxon>
    </lineage>
</organism>
<dbReference type="RefSeq" id="WP_092120136.1">
    <property type="nucleotide sequence ID" value="NZ_FMXO01000009.1"/>
</dbReference>
<evidence type="ECO:0000313" key="4">
    <source>
        <dbReference type="Proteomes" id="UP000198771"/>
    </source>
</evidence>
<reference evidence="3 4" key="1">
    <citation type="submission" date="2016-10" db="EMBL/GenBank/DDBJ databases">
        <authorList>
            <person name="de Groot N.N."/>
        </authorList>
    </citation>
    <scope>NUCLEOTIDE SEQUENCE [LARGE SCALE GENOMIC DNA]</scope>
    <source>
        <strain evidence="3 4">ASO4-2</strain>
    </source>
</reference>
<sequence>MCPTQLGPVGSFINHHYRHFNAAALIDAAKAYDDFLTGGGKMMITLAGAMSTAELGLSLAEMIRRDKIHLIVCTGANMEEDIFNLVAHDYYERVPHYRDLTPQDEAELLARHMNRVTDTCIPEMEAMRRIEKAMLEVWTAADAKGDRYFPHEFFRQILASGALASSYQIDPKDSWMVAALEKNVPMVVPGWEDSTLGNMYSAAVLRGEVKNVHTVRTGIEYMTWLAEHYIQTTKTNQLGMFQIGGGIAGDFPICVVPMLHQDMEMTEVPLWGYFCQISDSTTSYGSYSGAIPNEKITWGKLGVDTPKFVIESDATIVAPLIFAYLLGW</sequence>
<gene>
    <name evidence="3" type="ORF">SAMN05660653_01741</name>
</gene>
<dbReference type="Gene3D" id="3.40.910.10">
    <property type="entry name" value="Deoxyhypusine synthase"/>
    <property type="match status" value="1"/>
</dbReference>
<evidence type="ECO:0000256" key="1">
    <source>
        <dbReference type="ARBA" id="ARBA00009892"/>
    </source>
</evidence>
<dbReference type="InterPro" id="IPR036982">
    <property type="entry name" value="Deoxyhypusine_synthase_sf"/>
</dbReference>
<dbReference type="GO" id="GO:0005737">
    <property type="term" value="C:cytoplasm"/>
    <property type="evidence" value="ECO:0007669"/>
    <property type="project" value="TreeGrafter"/>
</dbReference>
<protein>
    <submittedName>
        <fullName evidence="3">Homospermidine synthase (Spermidine-specific)</fullName>
    </submittedName>
</protein>
<dbReference type="Pfam" id="PF01916">
    <property type="entry name" value="DS"/>
    <property type="match status" value="1"/>
</dbReference>
<name>A0A1G6CV37_9BACT</name>
<evidence type="ECO:0000256" key="2">
    <source>
        <dbReference type="ARBA" id="ARBA00023027"/>
    </source>
</evidence>
<dbReference type="PANTHER" id="PTHR11703">
    <property type="entry name" value="DEOXYHYPUSINE SYNTHASE"/>
    <property type="match status" value="1"/>
</dbReference>
<dbReference type="InterPro" id="IPR002773">
    <property type="entry name" value="Deoxyhypusine_synthase"/>
</dbReference>
<dbReference type="OrthoDB" id="19805at2"/>
<comment type="similarity">
    <text evidence="1">Belongs to the deoxyhypusine synthase family.</text>
</comment>
<keyword evidence="2" id="KW-0520">NAD</keyword>
<evidence type="ECO:0000313" key="3">
    <source>
        <dbReference type="EMBL" id="SDB36682.1"/>
    </source>
</evidence>
<keyword evidence="4" id="KW-1185">Reference proteome</keyword>
<dbReference type="InterPro" id="IPR029035">
    <property type="entry name" value="DHS-like_NAD/FAD-binding_dom"/>
</dbReference>
<dbReference type="STRING" id="617002.SAMN05660653_01741"/>
<dbReference type="GO" id="GO:0034038">
    <property type="term" value="F:deoxyhypusine synthase activity"/>
    <property type="evidence" value="ECO:0007669"/>
    <property type="project" value="TreeGrafter"/>
</dbReference>
<dbReference type="Proteomes" id="UP000198771">
    <property type="component" value="Unassembled WGS sequence"/>
</dbReference>
<dbReference type="PANTHER" id="PTHR11703:SF0">
    <property type="entry name" value="DEOXYHYPUSINE SYNTHASE"/>
    <property type="match status" value="1"/>
</dbReference>
<accession>A0A1G6CV37</accession>
<proteinExistence type="inferred from homology"/>
<dbReference type="SUPFAM" id="SSF52467">
    <property type="entry name" value="DHS-like NAD/FAD-binding domain"/>
    <property type="match status" value="1"/>
</dbReference>